<keyword evidence="3" id="KW-1185">Reference proteome</keyword>
<evidence type="ECO:0000256" key="1">
    <source>
        <dbReference type="SAM" id="MobiDB-lite"/>
    </source>
</evidence>
<feature type="compositionally biased region" description="Low complexity" evidence="1">
    <location>
        <begin position="7"/>
        <end position="16"/>
    </location>
</feature>
<dbReference type="PANTHER" id="PTHR37558:SF1">
    <property type="entry name" value="HTH CENPB-TYPE DOMAIN-CONTAINING PROTEIN"/>
    <property type="match status" value="1"/>
</dbReference>
<feature type="region of interest" description="Disordered" evidence="1">
    <location>
        <begin position="1"/>
        <end position="20"/>
    </location>
</feature>
<organism evidence="2 3">
    <name type="scientific">Lagenidium giganteum</name>
    <dbReference type="NCBI Taxonomy" id="4803"/>
    <lineage>
        <taxon>Eukaryota</taxon>
        <taxon>Sar</taxon>
        <taxon>Stramenopiles</taxon>
        <taxon>Oomycota</taxon>
        <taxon>Peronosporomycetes</taxon>
        <taxon>Pythiales</taxon>
        <taxon>Pythiaceae</taxon>
    </lineage>
</organism>
<sequence>MAEDGARQASASAQAPARKKGFRFKPSHDVILVKEVMRLSPWSVKHGQTTQVWHATSVAVSEALHVIGAITDVLDGGACKRRFDTLLEAFRKAELVSLRTSGSEEAYAEREQLLTDIEPT</sequence>
<proteinExistence type="predicted"/>
<dbReference type="Proteomes" id="UP001146120">
    <property type="component" value="Unassembled WGS sequence"/>
</dbReference>
<comment type="caution">
    <text evidence="2">The sequence shown here is derived from an EMBL/GenBank/DDBJ whole genome shotgun (WGS) entry which is preliminary data.</text>
</comment>
<dbReference type="AlphaFoldDB" id="A0AAV2Z4G8"/>
<protein>
    <submittedName>
        <fullName evidence="2">Uncharacterized protein</fullName>
    </submittedName>
</protein>
<accession>A0AAV2Z4G8</accession>
<dbReference type="PANTHER" id="PTHR37558">
    <property type="entry name" value="HTH CENPB-TYPE DOMAIN-CONTAINING PROTEIN"/>
    <property type="match status" value="1"/>
</dbReference>
<evidence type="ECO:0000313" key="3">
    <source>
        <dbReference type="Proteomes" id="UP001146120"/>
    </source>
</evidence>
<dbReference type="EMBL" id="DAKRPA010000060">
    <property type="protein sequence ID" value="DBA00690.1"/>
    <property type="molecule type" value="Genomic_DNA"/>
</dbReference>
<gene>
    <name evidence="2" type="ORF">N0F65_003619</name>
</gene>
<name>A0AAV2Z4G8_9STRA</name>
<reference evidence="2" key="1">
    <citation type="submission" date="2022-11" db="EMBL/GenBank/DDBJ databases">
        <authorList>
            <person name="Morgan W.R."/>
            <person name="Tartar A."/>
        </authorList>
    </citation>
    <scope>NUCLEOTIDE SEQUENCE</scope>
    <source>
        <strain evidence="2">ARSEF 373</strain>
    </source>
</reference>
<evidence type="ECO:0000313" key="2">
    <source>
        <dbReference type="EMBL" id="DBA00690.1"/>
    </source>
</evidence>
<reference evidence="2" key="2">
    <citation type="journal article" date="2023" name="Microbiol Resour">
        <title>Decontamination and Annotation of the Draft Genome Sequence of the Oomycete Lagenidium giganteum ARSEF 373.</title>
        <authorList>
            <person name="Morgan W.R."/>
            <person name="Tartar A."/>
        </authorList>
    </citation>
    <scope>NUCLEOTIDE SEQUENCE</scope>
    <source>
        <strain evidence="2">ARSEF 373</strain>
    </source>
</reference>